<dbReference type="EMBL" id="CM008048">
    <property type="protein sequence ID" value="PVH63045.1"/>
    <property type="molecule type" value="Genomic_DNA"/>
</dbReference>
<dbReference type="PROSITE" id="PS51257">
    <property type="entry name" value="PROKAR_LIPOPROTEIN"/>
    <property type="match status" value="1"/>
</dbReference>
<reference evidence="2" key="1">
    <citation type="submission" date="2018-04" db="EMBL/GenBank/DDBJ databases">
        <title>WGS assembly of Panicum hallii.</title>
        <authorList>
            <person name="Lovell J."/>
            <person name="Jenkins J."/>
            <person name="Lowry D."/>
            <person name="Mamidi S."/>
            <person name="Sreedasyam A."/>
            <person name="Weng X."/>
            <person name="Barry K."/>
            <person name="Bonette J."/>
            <person name="Campitelli B."/>
            <person name="Daum C."/>
            <person name="Gordon S."/>
            <person name="Gould B."/>
            <person name="Lipzen A."/>
            <person name="Macqueen A."/>
            <person name="Palacio-Mejia J."/>
            <person name="Plott C."/>
            <person name="Shakirov E."/>
            <person name="Shu S."/>
            <person name="Yoshinaga Y."/>
            <person name="Zane M."/>
            <person name="Rokhsar D."/>
            <person name="Grimwood J."/>
            <person name="Schmutz J."/>
            <person name="Juenger T."/>
        </authorList>
    </citation>
    <scope>NUCLEOTIDE SEQUENCE [LARGE SCALE GENOMIC DNA]</scope>
    <source>
        <strain evidence="2">FIL2</strain>
    </source>
</reference>
<sequence>MNDGRKVKGIFTSPVLGGCQWPCGGRMGCFRSCIMQGGPGSAVPVAWLIDLDRPQGGRRRDMLCVVLIFDMFIVFKKVGHYSYVGAR</sequence>
<evidence type="ECO:0000313" key="2">
    <source>
        <dbReference type="EMBL" id="PVH63045.1"/>
    </source>
</evidence>
<organism evidence="2">
    <name type="scientific">Panicum hallii</name>
    <dbReference type="NCBI Taxonomy" id="206008"/>
    <lineage>
        <taxon>Eukaryota</taxon>
        <taxon>Viridiplantae</taxon>
        <taxon>Streptophyta</taxon>
        <taxon>Embryophyta</taxon>
        <taxon>Tracheophyta</taxon>
        <taxon>Spermatophyta</taxon>
        <taxon>Magnoliopsida</taxon>
        <taxon>Liliopsida</taxon>
        <taxon>Poales</taxon>
        <taxon>Poaceae</taxon>
        <taxon>PACMAD clade</taxon>
        <taxon>Panicoideae</taxon>
        <taxon>Panicodae</taxon>
        <taxon>Paniceae</taxon>
        <taxon>Panicinae</taxon>
        <taxon>Panicum</taxon>
        <taxon>Panicum sect. Panicum</taxon>
    </lineage>
</organism>
<keyword evidence="1" id="KW-0472">Membrane</keyword>
<proteinExistence type="predicted"/>
<keyword evidence="1" id="KW-0812">Transmembrane</keyword>
<accession>A0A2T8KLI2</accession>
<dbReference type="Gramene" id="PVH63045">
    <property type="protein sequence ID" value="PVH63045"/>
    <property type="gene ID" value="PAHAL_3G460500"/>
</dbReference>
<protein>
    <submittedName>
        <fullName evidence="2">Uncharacterized protein</fullName>
    </submittedName>
</protein>
<gene>
    <name evidence="2" type="ORF">PAHAL_3G460500</name>
</gene>
<feature type="transmembrane region" description="Helical" evidence="1">
    <location>
        <begin position="62"/>
        <end position="83"/>
    </location>
</feature>
<evidence type="ECO:0000256" key="1">
    <source>
        <dbReference type="SAM" id="Phobius"/>
    </source>
</evidence>
<keyword evidence="1" id="KW-1133">Transmembrane helix</keyword>
<dbReference type="AlphaFoldDB" id="A0A2T8KLI2"/>
<name>A0A2T8KLI2_9POAL</name>
<dbReference type="Proteomes" id="UP000243499">
    <property type="component" value="Chromosome 3"/>
</dbReference>